<reference evidence="15 16" key="1">
    <citation type="submission" date="2024-05" db="EMBL/GenBank/DDBJ databases">
        <authorList>
            <person name="Wallberg A."/>
        </authorList>
    </citation>
    <scope>NUCLEOTIDE SEQUENCE [LARGE SCALE GENOMIC DNA]</scope>
</reference>
<dbReference type="GO" id="GO:0000978">
    <property type="term" value="F:RNA polymerase II cis-regulatory region sequence-specific DNA binding"/>
    <property type="evidence" value="ECO:0007669"/>
    <property type="project" value="TreeGrafter"/>
</dbReference>
<dbReference type="InterPro" id="IPR013087">
    <property type="entry name" value="Znf_C2H2_type"/>
</dbReference>
<dbReference type="PANTHER" id="PTHR24384">
    <property type="entry name" value="FINGER PUTATIVE TRANSCRIPTION FACTOR FAMILY-RELATED"/>
    <property type="match status" value="1"/>
</dbReference>
<dbReference type="InterPro" id="IPR050752">
    <property type="entry name" value="C2H2-ZF_domain"/>
</dbReference>
<evidence type="ECO:0000256" key="12">
    <source>
        <dbReference type="ARBA" id="ARBA00023242"/>
    </source>
</evidence>
<dbReference type="AlphaFoldDB" id="A0AAV2R194"/>
<dbReference type="Proteomes" id="UP001497623">
    <property type="component" value="Unassembled WGS sequence"/>
</dbReference>
<dbReference type="FunFam" id="3.30.160.60:FF:000123">
    <property type="entry name" value="transcriptional repressor CTCF isoform X1"/>
    <property type="match status" value="1"/>
</dbReference>
<feature type="non-terminal residue" evidence="15">
    <location>
        <position position="1"/>
    </location>
</feature>
<dbReference type="FunFam" id="3.30.160.60:FF:000912">
    <property type="entry name" value="Zinc finger protein 660"/>
    <property type="match status" value="1"/>
</dbReference>
<evidence type="ECO:0000256" key="5">
    <source>
        <dbReference type="ARBA" id="ARBA00022723"/>
    </source>
</evidence>
<evidence type="ECO:0000256" key="1">
    <source>
        <dbReference type="ARBA" id="ARBA00003983"/>
    </source>
</evidence>
<feature type="domain" description="C2H2-type" evidence="14">
    <location>
        <begin position="105"/>
        <end position="126"/>
    </location>
</feature>
<evidence type="ECO:0000313" key="15">
    <source>
        <dbReference type="EMBL" id="CAL4110791.1"/>
    </source>
</evidence>
<keyword evidence="10" id="KW-0238">DNA-binding</keyword>
<keyword evidence="9" id="KW-0805">Transcription regulation</keyword>
<evidence type="ECO:0000313" key="16">
    <source>
        <dbReference type="Proteomes" id="UP001497623"/>
    </source>
</evidence>
<evidence type="ECO:0000256" key="11">
    <source>
        <dbReference type="ARBA" id="ARBA00023163"/>
    </source>
</evidence>
<protein>
    <recommendedName>
        <fullName evidence="4">Protein hunchback</fullName>
    </recommendedName>
</protein>
<keyword evidence="12" id="KW-0539">Nucleus</keyword>
<comment type="subcellular location">
    <subcellularLocation>
        <location evidence="2">Nucleus</location>
    </subcellularLocation>
</comment>
<keyword evidence="8" id="KW-0862">Zinc</keyword>
<evidence type="ECO:0000256" key="2">
    <source>
        <dbReference type="ARBA" id="ARBA00004123"/>
    </source>
</evidence>
<dbReference type="Gene3D" id="3.30.160.60">
    <property type="entry name" value="Classic Zinc Finger"/>
    <property type="match status" value="2"/>
</dbReference>
<evidence type="ECO:0000256" key="9">
    <source>
        <dbReference type="ARBA" id="ARBA00023015"/>
    </source>
</evidence>
<evidence type="ECO:0000256" key="3">
    <source>
        <dbReference type="ARBA" id="ARBA00007746"/>
    </source>
</evidence>
<dbReference type="GO" id="GO:0008270">
    <property type="term" value="F:zinc ion binding"/>
    <property type="evidence" value="ECO:0007669"/>
    <property type="project" value="UniProtKB-KW"/>
</dbReference>
<dbReference type="PROSITE" id="PS00028">
    <property type="entry name" value="ZINC_FINGER_C2H2_1"/>
    <property type="match status" value="1"/>
</dbReference>
<sequence>THTGDKPYHCNLCNKKFSESSDLKIHMDIHTEDNVYQCEQCDKGYACESLRTHIEEKSYKCSPCDMTFKEKCNLAKQPYDLRNKHFTGKQRLVAYQITYMGEKTYHCSLCNKTFSLKSNLDRHTSS</sequence>
<dbReference type="Pfam" id="PF00096">
    <property type="entry name" value="zf-C2H2"/>
    <property type="match status" value="2"/>
</dbReference>
<evidence type="ECO:0000256" key="10">
    <source>
        <dbReference type="ARBA" id="ARBA00023125"/>
    </source>
</evidence>
<name>A0AAV2R194_MEGNR</name>
<comment type="caution">
    <text evidence="15">The sequence shown here is derived from an EMBL/GenBank/DDBJ whole genome shotgun (WGS) entry which is preliminary data.</text>
</comment>
<evidence type="ECO:0000256" key="7">
    <source>
        <dbReference type="ARBA" id="ARBA00022771"/>
    </source>
</evidence>
<dbReference type="InterPro" id="IPR036236">
    <property type="entry name" value="Znf_C2H2_sf"/>
</dbReference>
<dbReference type="PANTHER" id="PTHR24384:SF189">
    <property type="entry name" value="C2H2-TYPE DOMAIN-CONTAINING PROTEIN-RELATED"/>
    <property type="match status" value="1"/>
</dbReference>
<comment type="function">
    <text evidence="1">Gap class segmentation protein that controls development of head structures.</text>
</comment>
<evidence type="ECO:0000256" key="4">
    <source>
        <dbReference type="ARBA" id="ARBA00013638"/>
    </source>
</evidence>
<feature type="non-terminal residue" evidence="15">
    <location>
        <position position="126"/>
    </location>
</feature>
<keyword evidence="6" id="KW-0677">Repeat</keyword>
<comment type="similarity">
    <text evidence="3">Belongs to the hunchback C2H2-type zinc-finger protein family.</text>
</comment>
<accession>A0AAV2R194</accession>
<gene>
    <name evidence="15" type="ORF">MNOR_LOCUS19477</name>
</gene>
<keyword evidence="11" id="KW-0804">Transcription</keyword>
<dbReference type="PROSITE" id="PS50157">
    <property type="entry name" value="ZINC_FINGER_C2H2_2"/>
    <property type="match status" value="2"/>
</dbReference>
<dbReference type="EMBL" id="CAXKWB010014484">
    <property type="protein sequence ID" value="CAL4110791.1"/>
    <property type="molecule type" value="Genomic_DNA"/>
</dbReference>
<evidence type="ECO:0000256" key="6">
    <source>
        <dbReference type="ARBA" id="ARBA00022737"/>
    </source>
</evidence>
<dbReference type="GO" id="GO:0000981">
    <property type="term" value="F:DNA-binding transcription factor activity, RNA polymerase II-specific"/>
    <property type="evidence" value="ECO:0007669"/>
    <property type="project" value="TreeGrafter"/>
</dbReference>
<keyword evidence="5" id="KW-0479">Metal-binding</keyword>
<keyword evidence="7 13" id="KW-0863">Zinc-finger</keyword>
<dbReference type="SMART" id="SM00355">
    <property type="entry name" value="ZnF_C2H2"/>
    <property type="match status" value="3"/>
</dbReference>
<evidence type="ECO:0000259" key="14">
    <source>
        <dbReference type="PROSITE" id="PS50157"/>
    </source>
</evidence>
<dbReference type="SUPFAM" id="SSF57667">
    <property type="entry name" value="beta-beta-alpha zinc fingers"/>
    <property type="match status" value="3"/>
</dbReference>
<feature type="domain" description="C2H2-type" evidence="14">
    <location>
        <begin position="8"/>
        <end position="35"/>
    </location>
</feature>
<evidence type="ECO:0000256" key="13">
    <source>
        <dbReference type="PROSITE-ProRule" id="PRU00042"/>
    </source>
</evidence>
<evidence type="ECO:0000256" key="8">
    <source>
        <dbReference type="ARBA" id="ARBA00022833"/>
    </source>
</evidence>
<dbReference type="GO" id="GO:0005634">
    <property type="term" value="C:nucleus"/>
    <property type="evidence" value="ECO:0007669"/>
    <property type="project" value="UniProtKB-SubCell"/>
</dbReference>
<proteinExistence type="inferred from homology"/>
<keyword evidence="16" id="KW-1185">Reference proteome</keyword>
<organism evidence="15 16">
    <name type="scientific">Meganyctiphanes norvegica</name>
    <name type="common">Northern krill</name>
    <name type="synonym">Thysanopoda norvegica</name>
    <dbReference type="NCBI Taxonomy" id="48144"/>
    <lineage>
        <taxon>Eukaryota</taxon>
        <taxon>Metazoa</taxon>
        <taxon>Ecdysozoa</taxon>
        <taxon>Arthropoda</taxon>
        <taxon>Crustacea</taxon>
        <taxon>Multicrustacea</taxon>
        <taxon>Malacostraca</taxon>
        <taxon>Eumalacostraca</taxon>
        <taxon>Eucarida</taxon>
        <taxon>Euphausiacea</taxon>
        <taxon>Euphausiidae</taxon>
        <taxon>Meganyctiphanes</taxon>
    </lineage>
</organism>